<evidence type="ECO:0000313" key="1">
    <source>
        <dbReference type="EMBL" id="HIW12228.1"/>
    </source>
</evidence>
<proteinExistence type="predicted"/>
<dbReference type="AlphaFoldDB" id="A0A9D1TZ40"/>
<evidence type="ECO:0000313" key="2">
    <source>
        <dbReference type="Proteomes" id="UP000823989"/>
    </source>
</evidence>
<gene>
    <name evidence="1" type="ORF">H9891_03615</name>
</gene>
<dbReference type="Proteomes" id="UP000823989">
    <property type="component" value="Unassembled WGS sequence"/>
</dbReference>
<sequence>MEALAALSVAAMIMMVMPATVSYFSSMNDYGHDFEADFFILDITDVYKASEKITVSSDGASISFDDDKKVISYRRAGGRIIRSVDGSGFITVMFGVKKFDIRDEELHARLDIETENGEFNETFTFEK</sequence>
<accession>A0A9D1TZ40</accession>
<protein>
    <submittedName>
        <fullName evidence="1">ComGF family competence protein</fullName>
    </submittedName>
</protein>
<comment type="caution">
    <text evidence="1">The sequence shown here is derived from an EMBL/GenBank/DDBJ whole genome shotgun (WGS) entry which is preliminary data.</text>
</comment>
<reference evidence="1" key="2">
    <citation type="submission" date="2021-04" db="EMBL/GenBank/DDBJ databases">
        <authorList>
            <person name="Gilroy R."/>
        </authorList>
    </citation>
    <scope>NUCLEOTIDE SEQUENCE</scope>
    <source>
        <strain evidence="1">ChiHjej13B12-752</strain>
    </source>
</reference>
<reference evidence="1" key="1">
    <citation type="journal article" date="2021" name="PeerJ">
        <title>Extensive microbial diversity within the chicken gut microbiome revealed by metagenomics and culture.</title>
        <authorList>
            <person name="Gilroy R."/>
            <person name="Ravi A."/>
            <person name="Getino M."/>
            <person name="Pursley I."/>
            <person name="Horton D.L."/>
            <person name="Alikhan N.F."/>
            <person name="Baker D."/>
            <person name="Gharbi K."/>
            <person name="Hall N."/>
            <person name="Watson M."/>
            <person name="Adriaenssens E.M."/>
            <person name="Foster-Nyarko E."/>
            <person name="Jarju S."/>
            <person name="Secka A."/>
            <person name="Antonio M."/>
            <person name="Oren A."/>
            <person name="Chaudhuri R.R."/>
            <person name="La Ragione R."/>
            <person name="Hildebrand F."/>
            <person name="Pallen M.J."/>
        </authorList>
    </citation>
    <scope>NUCLEOTIDE SEQUENCE</scope>
    <source>
        <strain evidence="1">ChiHjej13B12-752</strain>
    </source>
</reference>
<organism evidence="1 2">
    <name type="scientific">Candidatus Salinicoccus stercoripullorum</name>
    <dbReference type="NCBI Taxonomy" id="2838756"/>
    <lineage>
        <taxon>Bacteria</taxon>
        <taxon>Bacillati</taxon>
        <taxon>Bacillota</taxon>
        <taxon>Bacilli</taxon>
        <taxon>Bacillales</taxon>
        <taxon>Staphylococcaceae</taxon>
        <taxon>Salinicoccus</taxon>
    </lineage>
</organism>
<name>A0A9D1TZ40_9STAP</name>
<dbReference type="EMBL" id="DXHR01000011">
    <property type="protein sequence ID" value="HIW12228.1"/>
    <property type="molecule type" value="Genomic_DNA"/>
</dbReference>